<dbReference type="Gene3D" id="3.30.160.60">
    <property type="entry name" value="Classic Zinc Finger"/>
    <property type="match status" value="1"/>
</dbReference>
<dbReference type="PANTHER" id="PTHR46451">
    <property type="entry name" value="RAS-RESPONSIVE ELEMENT-BINDING PROTEIN 1"/>
    <property type="match status" value="1"/>
</dbReference>
<feature type="region of interest" description="Disordered" evidence="2">
    <location>
        <begin position="36"/>
        <end position="95"/>
    </location>
</feature>
<sequence>MSRFFFVLLSLSLVVVDVLTLFLFLRLVGNVPESETTVTEASPAPATAAAACPSPGPTERPGAEGATGESEPKAESSAAAAEEQEAEEDAQSNKSLDLDFASKLIDFKLGSPDPGAAPAEGRNSCGVCGKTFKYAATLARHRKAHACERRRDRDARRGPRPAAEQPGALRSRPAKSAGASRSDGPPPRREDDVEEAAGAGGGAPGARAPQPPTAAGQLELRKAPPSGSSKADKRKKICAVCSKRFWSLQDLTRHMRSHTG</sequence>
<dbReference type="PANTHER" id="PTHR46451:SF1">
    <property type="entry name" value="RAS-RESPONSIVE ELEMENT-BINDING PROTEIN 1"/>
    <property type="match status" value="1"/>
</dbReference>
<organism evidence="4 5">
    <name type="scientific">Chiloscyllium punctatum</name>
    <name type="common">Brownbanded bambooshark</name>
    <name type="synonym">Hemiscyllium punctatum</name>
    <dbReference type="NCBI Taxonomy" id="137246"/>
    <lineage>
        <taxon>Eukaryota</taxon>
        <taxon>Metazoa</taxon>
        <taxon>Chordata</taxon>
        <taxon>Craniata</taxon>
        <taxon>Vertebrata</taxon>
        <taxon>Chondrichthyes</taxon>
        <taxon>Elasmobranchii</taxon>
        <taxon>Galeomorphii</taxon>
        <taxon>Galeoidea</taxon>
        <taxon>Orectolobiformes</taxon>
        <taxon>Hemiscylliidae</taxon>
        <taxon>Chiloscyllium</taxon>
    </lineage>
</organism>
<dbReference type="Pfam" id="PF13912">
    <property type="entry name" value="zf-C2H2_6"/>
    <property type="match status" value="1"/>
</dbReference>
<dbReference type="OrthoDB" id="3069995at2759"/>
<dbReference type="GO" id="GO:0001228">
    <property type="term" value="F:DNA-binding transcription activator activity, RNA polymerase II-specific"/>
    <property type="evidence" value="ECO:0007669"/>
    <property type="project" value="TreeGrafter"/>
</dbReference>
<evidence type="ECO:0000313" key="5">
    <source>
        <dbReference type="Proteomes" id="UP000287033"/>
    </source>
</evidence>
<comment type="caution">
    <text evidence="4">The sequence shown here is derived from an EMBL/GenBank/DDBJ whole genome shotgun (WGS) entry which is preliminary data.</text>
</comment>
<feature type="compositionally biased region" description="Low complexity" evidence="2">
    <location>
        <begin position="205"/>
        <end position="216"/>
    </location>
</feature>
<evidence type="ECO:0000313" key="4">
    <source>
        <dbReference type="EMBL" id="GCC43096.1"/>
    </source>
</evidence>
<dbReference type="GO" id="GO:0008270">
    <property type="term" value="F:zinc ion binding"/>
    <property type="evidence" value="ECO:0007669"/>
    <property type="project" value="UniProtKB-KW"/>
</dbReference>
<dbReference type="EMBL" id="BEZZ01099736">
    <property type="protein sequence ID" value="GCC43096.1"/>
    <property type="molecule type" value="Genomic_DNA"/>
</dbReference>
<keyword evidence="1" id="KW-0479">Metal-binding</keyword>
<keyword evidence="5" id="KW-1185">Reference proteome</keyword>
<feature type="non-terminal residue" evidence="4">
    <location>
        <position position="260"/>
    </location>
</feature>
<proteinExistence type="predicted"/>
<feature type="compositionally biased region" description="Basic and acidic residues" evidence="2">
    <location>
        <begin position="145"/>
        <end position="157"/>
    </location>
</feature>
<name>A0A401TKF0_CHIPU</name>
<dbReference type="GO" id="GO:0005634">
    <property type="term" value="C:nucleus"/>
    <property type="evidence" value="ECO:0007669"/>
    <property type="project" value="TreeGrafter"/>
</dbReference>
<dbReference type="FunFam" id="3.30.160.60:FF:002109">
    <property type="entry name" value="ras-responsive element-binding protein 1 isoform X1"/>
    <property type="match status" value="1"/>
</dbReference>
<dbReference type="PROSITE" id="PS50157">
    <property type="entry name" value="ZINC_FINGER_C2H2_2"/>
    <property type="match status" value="2"/>
</dbReference>
<gene>
    <name evidence="4" type="ORF">chiPu_0027281</name>
</gene>
<dbReference type="InterPro" id="IPR052795">
    <property type="entry name" value="RREB1"/>
</dbReference>
<feature type="region of interest" description="Disordered" evidence="2">
    <location>
        <begin position="140"/>
        <end position="235"/>
    </location>
</feature>
<feature type="domain" description="C2H2-type" evidence="3">
    <location>
        <begin position="236"/>
        <end position="260"/>
    </location>
</feature>
<dbReference type="SMART" id="SM00355">
    <property type="entry name" value="ZnF_C2H2"/>
    <property type="match status" value="2"/>
</dbReference>
<evidence type="ECO:0000256" key="2">
    <source>
        <dbReference type="SAM" id="MobiDB-lite"/>
    </source>
</evidence>
<dbReference type="GO" id="GO:0000978">
    <property type="term" value="F:RNA polymerase II cis-regulatory region sequence-specific DNA binding"/>
    <property type="evidence" value="ECO:0007669"/>
    <property type="project" value="TreeGrafter"/>
</dbReference>
<dbReference type="SUPFAM" id="SSF57667">
    <property type="entry name" value="beta-beta-alpha zinc fingers"/>
    <property type="match status" value="1"/>
</dbReference>
<dbReference type="STRING" id="137246.A0A401TKF0"/>
<dbReference type="InterPro" id="IPR036236">
    <property type="entry name" value="Znf_C2H2_sf"/>
</dbReference>
<keyword evidence="1" id="KW-0863">Zinc-finger</keyword>
<dbReference type="InterPro" id="IPR013087">
    <property type="entry name" value="Znf_C2H2_type"/>
</dbReference>
<accession>A0A401TKF0</accession>
<feature type="compositionally biased region" description="Low complexity" evidence="2">
    <location>
        <begin position="36"/>
        <end position="53"/>
    </location>
</feature>
<evidence type="ECO:0000259" key="3">
    <source>
        <dbReference type="PROSITE" id="PS50157"/>
    </source>
</evidence>
<evidence type="ECO:0000256" key="1">
    <source>
        <dbReference type="PROSITE-ProRule" id="PRU00042"/>
    </source>
</evidence>
<dbReference type="PROSITE" id="PS00028">
    <property type="entry name" value="ZINC_FINGER_C2H2_1"/>
    <property type="match status" value="2"/>
</dbReference>
<reference evidence="4 5" key="1">
    <citation type="journal article" date="2018" name="Nat. Ecol. Evol.">
        <title>Shark genomes provide insights into elasmobranch evolution and the origin of vertebrates.</title>
        <authorList>
            <person name="Hara Y"/>
            <person name="Yamaguchi K"/>
            <person name="Onimaru K"/>
            <person name="Kadota M"/>
            <person name="Koyanagi M"/>
            <person name="Keeley SD"/>
            <person name="Tatsumi K"/>
            <person name="Tanaka K"/>
            <person name="Motone F"/>
            <person name="Kageyama Y"/>
            <person name="Nozu R"/>
            <person name="Adachi N"/>
            <person name="Nishimura O"/>
            <person name="Nakagawa R"/>
            <person name="Tanegashima C"/>
            <person name="Kiyatake I"/>
            <person name="Matsumoto R"/>
            <person name="Murakumo K"/>
            <person name="Nishida K"/>
            <person name="Terakita A"/>
            <person name="Kuratani S"/>
            <person name="Sato K"/>
            <person name="Hyodo S Kuraku.S."/>
        </authorList>
    </citation>
    <scope>NUCLEOTIDE SEQUENCE [LARGE SCALE GENOMIC DNA]</scope>
</reference>
<dbReference type="Proteomes" id="UP000287033">
    <property type="component" value="Unassembled WGS sequence"/>
</dbReference>
<keyword evidence="1" id="KW-0862">Zinc</keyword>
<dbReference type="Pfam" id="PF00096">
    <property type="entry name" value="zf-C2H2"/>
    <property type="match status" value="1"/>
</dbReference>
<dbReference type="AlphaFoldDB" id="A0A401TKF0"/>
<protein>
    <recommendedName>
        <fullName evidence="3">C2H2-type domain-containing protein</fullName>
    </recommendedName>
</protein>
<feature type="domain" description="C2H2-type" evidence="3">
    <location>
        <begin position="123"/>
        <end position="150"/>
    </location>
</feature>